<dbReference type="SUPFAM" id="SSF51735">
    <property type="entry name" value="NAD(P)-binding Rossmann-fold domains"/>
    <property type="match status" value="1"/>
</dbReference>
<keyword evidence="1" id="KW-0560">Oxidoreductase</keyword>
<sequence>LVTGASGYIALHCVIQLRGTVRNLRNSAKVSPLCDMKYRAERLELVEVDLECAEHWHSAVGGWTYILHIASPWPIVADETTIAIATNGTLNVLRAATECRTVRKIVLTSSCAAVNGSHTVKIYVIAGKNKLYLR</sequence>
<evidence type="ECO:0000256" key="1">
    <source>
        <dbReference type="ARBA" id="ARBA00023002"/>
    </source>
</evidence>
<proteinExistence type="predicted"/>
<protein>
    <submittedName>
        <fullName evidence="3">3Beta_HSD domain-containing protein</fullName>
    </submittedName>
</protein>
<dbReference type="InterPro" id="IPR002225">
    <property type="entry name" value="3Beta_OHSteriod_DH/Estase"/>
</dbReference>
<feature type="domain" description="3-beta hydroxysteroid dehydrogenase/isomerase" evidence="2">
    <location>
        <begin position="1"/>
        <end position="119"/>
    </location>
</feature>
<evidence type="ECO:0000313" key="3">
    <source>
        <dbReference type="WBParaSite" id="GPUH_0000459901-mRNA-1"/>
    </source>
</evidence>
<dbReference type="GO" id="GO:0016616">
    <property type="term" value="F:oxidoreductase activity, acting on the CH-OH group of donors, NAD or NADP as acceptor"/>
    <property type="evidence" value="ECO:0007669"/>
    <property type="project" value="InterPro"/>
</dbReference>
<dbReference type="GO" id="GO:0006694">
    <property type="term" value="P:steroid biosynthetic process"/>
    <property type="evidence" value="ECO:0007669"/>
    <property type="project" value="InterPro"/>
</dbReference>
<dbReference type="AlphaFoldDB" id="A0A183D7A1"/>
<accession>A0A183D7A1</accession>
<reference evidence="3" key="1">
    <citation type="submission" date="2016-06" db="UniProtKB">
        <authorList>
            <consortium name="WormBaseParasite"/>
        </authorList>
    </citation>
    <scope>IDENTIFICATION</scope>
</reference>
<dbReference type="Pfam" id="PF01073">
    <property type="entry name" value="3Beta_HSD"/>
    <property type="match status" value="1"/>
</dbReference>
<name>A0A183D7A1_9BILA</name>
<dbReference type="PANTHER" id="PTHR10366">
    <property type="entry name" value="NAD DEPENDENT EPIMERASE/DEHYDRATASE"/>
    <property type="match status" value="1"/>
</dbReference>
<evidence type="ECO:0000259" key="2">
    <source>
        <dbReference type="Pfam" id="PF01073"/>
    </source>
</evidence>
<dbReference type="WBParaSite" id="GPUH_0000459901-mRNA-1">
    <property type="protein sequence ID" value="GPUH_0000459901-mRNA-1"/>
    <property type="gene ID" value="GPUH_0000459901"/>
</dbReference>
<dbReference type="InterPro" id="IPR036291">
    <property type="entry name" value="NAD(P)-bd_dom_sf"/>
</dbReference>
<organism evidence="3">
    <name type="scientific">Gongylonema pulchrum</name>
    <dbReference type="NCBI Taxonomy" id="637853"/>
    <lineage>
        <taxon>Eukaryota</taxon>
        <taxon>Metazoa</taxon>
        <taxon>Ecdysozoa</taxon>
        <taxon>Nematoda</taxon>
        <taxon>Chromadorea</taxon>
        <taxon>Rhabditida</taxon>
        <taxon>Spirurina</taxon>
        <taxon>Spiruromorpha</taxon>
        <taxon>Spiruroidea</taxon>
        <taxon>Gongylonematidae</taxon>
        <taxon>Gongylonema</taxon>
    </lineage>
</organism>
<dbReference type="PANTHER" id="PTHR10366:SF564">
    <property type="entry name" value="STEROL-4-ALPHA-CARBOXYLATE 3-DEHYDROGENASE, DECARBOXYLATING"/>
    <property type="match status" value="1"/>
</dbReference>
<dbReference type="InterPro" id="IPR050425">
    <property type="entry name" value="NAD(P)_dehydrat-like"/>
</dbReference>
<dbReference type="Gene3D" id="3.40.50.720">
    <property type="entry name" value="NAD(P)-binding Rossmann-like Domain"/>
    <property type="match status" value="1"/>
</dbReference>